<keyword evidence="8 10" id="KW-0472">Membrane</keyword>
<dbReference type="Proteomes" id="UP000633619">
    <property type="component" value="Unassembled WGS sequence"/>
</dbReference>
<comment type="miscellaneous">
    <text evidence="10">Carbon 2 of the heme B porphyrin ring is defined according to the Fischer nomenclature.</text>
</comment>
<evidence type="ECO:0000256" key="10">
    <source>
        <dbReference type="HAMAP-Rule" id="MF_00154"/>
    </source>
</evidence>
<dbReference type="GO" id="GO:0005886">
    <property type="term" value="C:plasma membrane"/>
    <property type="evidence" value="ECO:0007669"/>
    <property type="project" value="UniProtKB-SubCell"/>
</dbReference>
<evidence type="ECO:0000256" key="4">
    <source>
        <dbReference type="ARBA" id="ARBA00022679"/>
    </source>
</evidence>
<dbReference type="HAMAP" id="MF_00154">
    <property type="entry name" value="CyoE_CtaB"/>
    <property type="match status" value="1"/>
</dbReference>
<dbReference type="InterPro" id="IPR044878">
    <property type="entry name" value="UbiA_sf"/>
</dbReference>
<evidence type="ECO:0000256" key="9">
    <source>
        <dbReference type="ARBA" id="ARBA00047690"/>
    </source>
</evidence>
<dbReference type="GO" id="GO:0048034">
    <property type="term" value="P:heme O biosynthetic process"/>
    <property type="evidence" value="ECO:0007669"/>
    <property type="project" value="UniProtKB-UniRule"/>
</dbReference>
<protein>
    <recommendedName>
        <fullName evidence="10">Protoheme IX farnesyltransferase</fullName>
        <ecNumber evidence="10">2.5.1.141</ecNumber>
    </recommendedName>
    <alternativeName>
        <fullName evidence="10">Heme B farnesyltransferase</fullName>
    </alternativeName>
    <alternativeName>
        <fullName evidence="10">Heme O synthase</fullName>
    </alternativeName>
</protein>
<dbReference type="NCBIfam" id="NF003348">
    <property type="entry name" value="PRK04375.1-1"/>
    <property type="match status" value="1"/>
</dbReference>
<evidence type="ECO:0000256" key="2">
    <source>
        <dbReference type="ARBA" id="ARBA00004919"/>
    </source>
</evidence>
<proteinExistence type="inferred from homology"/>
<feature type="transmembrane region" description="Helical" evidence="10">
    <location>
        <begin position="88"/>
        <end position="111"/>
    </location>
</feature>
<feature type="transmembrane region" description="Helical" evidence="10">
    <location>
        <begin position="260"/>
        <end position="276"/>
    </location>
</feature>
<feature type="transmembrane region" description="Helical" evidence="10">
    <location>
        <begin position="132"/>
        <end position="152"/>
    </location>
</feature>
<reference evidence="11 12" key="1">
    <citation type="submission" date="2020-12" db="EMBL/GenBank/DDBJ databases">
        <title>WGS of Thermoactinomyces spp.</title>
        <authorList>
            <person name="Cheng K."/>
        </authorList>
    </citation>
    <scope>NUCLEOTIDE SEQUENCE [LARGE SCALE GENOMIC DNA]</scope>
    <source>
        <strain evidence="12">CICC 10671\DSM 43846</strain>
    </source>
</reference>
<evidence type="ECO:0000313" key="12">
    <source>
        <dbReference type="Proteomes" id="UP000633619"/>
    </source>
</evidence>
<dbReference type="InterPro" id="IPR006369">
    <property type="entry name" value="Protohaem_IX_farnesylTrfase"/>
</dbReference>
<comment type="function">
    <text evidence="10">Converts heme B (protoheme IX) to heme O by substitution of the vinyl group on carbon 2 of heme B porphyrin ring with a hydroxyethyl farnesyl side group.</text>
</comment>
<dbReference type="CDD" id="cd13957">
    <property type="entry name" value="PT_UbiA_Cox10"/>
    <property type="match status" value="1"/>
</dbReference>
<dbReference type="FunFam" id="1.10.357.140:FF:000001">
    <property type="entry name" value="Protoheme IX farnesyltransferase"/>
    <property type="match status" value="1"/>
</dbReference>
<feature type="transmembrane region" description="Helical" evidence="10">
    <location>
        <begin position="315"/>
        <end position="336"/>
    </location>
</feature>
<dbReference type="PROSITE" id="PS00943">
    <property type="entry name" value="UBIA"/>
    <property type="match status" value="1"/>
</dbReference>
<feature type="transmembrane region" description="Helical" evidence="10">
    <location>
        <begin position="211"/>
        <end position="232"/>
    </location>
</feature>
<evidence type="ECO:0000256" key="3">
    <source>
        <dbReference type="ARBA" id="ARBA00022475"/>
    </source>
</evidence>
<name>A0A8I1AE51_THEIN</name>
<dbReference type="PANTHER" id="PTHR43448">
    <property type="entry name" value="PROTOHEME IX FARNESYLTRANSFERASE, MITOCHONDRIAL"/>
    <property type="match status" value="1"/>
</dbReference>
<evidence type="ECO:0000256" key="7">
    <source>
        <dbReference type="ARBA" id="ARBA00023133"/>
    </source>
</evidence>
<keyword evidence="7 10" id="KW-0350">Heme biosynthesis</keyword>
<keyword evidence="5 10" id="KW-0812">Transmembrane</keyword>
<evidence type="ECO:0000256" key="1">
    <source>
        <dbReference type="ARBA" id="ARBA00004651"/>
    </source>
</evidence>
<comment type="subcellular location">
    <subcellularLocation>
        <location evidence="1 10">Cell membrane</location>
        <topology evidence="1 10">Multi-pass membrane protein</topology>
    </subcellularLocation>
</comment>
<feature type="transmembrane region" description="Helical" evidence="10">
    <location>
        <begin position="158"/>
        <end position="178"/>
    </location>
</feature>
<comment type="subunit">
    <text evidence="10">Interacts with CtaA.</text>
</comment>
<keyword evidence="3 10" id="KW-1003">Cell membrane</keyword>
<dbReference type="NCBIfam" id="NF003349">
    <property type="entry name" value="PRK04375.1-2"/>
    <property type="match status" value="1"/>
</dbReference>
<dbReference type="InterPro" id="IPR030470">
    <property type="entry name" value="UbiA_prenylTrfase_CS"/>
</dbReference>
<accession>A0A8I1AE51</accession>
<comment type="caution">
    <text evidence="11">The sequence shown here is derived from an EMBL/GenBank/DDBJ whole genome shotgun (WGS) entry which is preliminary data.</text>
</comment>
<dbReference type="EC" id="2.5.1.141" evidence="10"/>
<keyword evidence="4 10" id="KW-0808">Transferase</keyword>
<organism evidence="11 12">
    <name type="scientific">Thermoactinomyces intermedius</name>
    <dbReference type="NCBI Taxonomy" id="2024"/>
    <lineage>
        <taxon>Bacteria</taxon>
        <taxon>Bacillati</taxon>
        <taxon>Bacillota</taxon>
        <taxon>Bacilli</taxon>
        <taxon>Bacillales</taxon>
        <taxon>Thermoactinomycetaceae</taxon>
        <taxon>Thermoactinomyces</taxon>
    </lineage>
</organism>
<dbReference type="NCBIfam" id="TIGR01473">
    <property type="entry name" value="cyoE_ctaB"/>
    <property type="match status" value="1"/>
</dbReference>
<dbReference type="Pfam" id="PF01040">
    <property type="entry name" value="UbiA"/>
    <property type="match status" value="1"/>
</dbReference>
<comment type="catalytic activity">
    <reaction evidence="9 10">
        <text>heme b + (2E,6E)-farnesyl diphosphate + H2O = Fe(II)-heme o + diphosphate</text>
        <dbReference type="Rhea" id="RHEA:28070"/>
        <dbReference type="ChEBI" id="CHEBI:15377"/>
        <dbReference type="ChEBI" id="CHEBI:33019"/>
        <dbReference type="ChEBI" id="CHEBI:60344"/>
        <dbReference type="ChEBI" id="CHEBI:60530"/>
        <dbReference type="ChEBI" id="CHEBI:175763"/>
        <dbReference type="EC" id="2.5.1.141"/>
    </reaction>
</comment>
<dbReference type="GO" id="GO:0008495">
    <property type="term" value="F:protoheme IX farnesyltransferase activity"/>
    <property type="evidence" value="ECO:0007669"/>
    <property type="project" value="UniProtKB-UniRule"/>
</dbReference>
<evidence type="ECO:0000313" key="11">
    <source>
        <dbReference type="EMBL" id="MBH8596137.1"/>
    </source>
</evidence>
<feature type="transmembrane region" description="Helical" evidence="10">
    <location>
        <begin position="185"/>
        <end position="205"/>
    </location>
</feature>
<keyword evidence="6 10" id="KW-1133">Transmembrane helix</keyword>
<dbReference type="AlphaFoldDB" id="A0A8I1AE51"/>
<comment type="pathway">
    <text evidence="2 10">Porphyrin-containing compound metabolism; heme O biosynthesis; heme O from protoheme: step 1/1.</text>
</comment>
<evidence type="ECO:0000256" key="8">
    <source>
        <dbReference type="ARBA" id="ARBA00023136"/>
    </source>
</evidence>
<dbReference type="Gene3D" id="1.10.357.140">
    <property type="entry name" value="UbiA prenyltransferase"/>
    <property type="match status" value="1"/>
</dbReference>
<evidence type="ECO:0000256" key="5">
    <source>
        <dbReference type="ARBA" id="ARBA00022692"/>
    </source>
</evidence>
<dbReference type="InterPro" id="IPR000537">
    <property type="entry name" value="UbiA_prenyltransferase"/>
</dbReference>
<dbReference type="PANTHER" id="PTHR43448:SF2">
    <property type="entry name" value="PROTOHEME IX FARNESYLTRANSFERASE, MITOCHONDRIAL"/>
    <property type="match status" value="1"/>
</dbReference>
<sequence length="343" mass="38452">MLNYIAFFLQQSFPVEDGFLVERRFVRVNHTVSEQTASEQMLDSVESKNKASWRDYIEITKPGINKSNLIATFAGYLVAAGLTDLNPLILILTLLGTALTIAGSCTLNNFIDRDIDPLMERTKSRPVADGRIKPTTALWYGLTLTLSGLMILAVGVNVLAAFVAFIGVMVYVLIYSLWLKRTSTLNTVVGGISGAVPPMIGWVAANPAIDLNAWALFLILFMWQPPHFFALAMRRVEEYRQAGVPMLPVVKGFQETKKQTLFFTILLLPSSYLLFYTGTLGWFYLIMSLVLGGIYVVLSIRGFSAKDDIKWANQMFFYSLIYLTVILLSMVIDVLIRDLMRIL</sequence>
<gene>
    <name evidence="10" type="primary">ctaB</name>
    <name evidence="11" type="ORF">I8U20_12580</name>
</gene>
<comment type="similarity">
    <text evidence="10">Belongs to the UbiA prenyltransferase family. Protoheme IX farnesyltransferase subfamily.</text>
</comment>
<dbReference type="EMBL" id="JAECVW010000010">
    <property type="protein sequence ID" value="MBH8596137.1"/>
    <property type="molecule type" value="Genomic_DNA"/>
</dbReference>
<feature type="transmembrane region" description="Helical" evidence="10">
    <location>
        <begin position="282"/>
        <end position="303"/>
    </location>
</feature>
<keyword evidence="12" id="KW-1185">Reference proteome</keyword>
<evidence type="ECO:0000256" key="6">
    <source>
        <dbReference type="ARBA" id="ARBA00022989"/>
    </source>
</evidence>
<dbReference type="UniPathway" id="UPA00834">
    <property type="reaction ID" value="UER00712"/>
</dbReference>